<comment type="caution">
    <text evidence="20">The sequence shown here is derived from an EMBL/GenBank/DDBJ whole genome shotgun (WGS) entry which is preliminary data.</text>
</comment>
<sequence length="257" mass="25929">MFRPFVDDFLACLRFYSRLPVPAPRGHEMPDFRTAVRALPLAGALIALAPAGTLLAARALGLPPFLAATLALAALIAATGALHEDGLADLADGFGGGATREEKLEIMRDSRLGSYGALALTLSLALRIGALTAIAQRGSFEAAAILVFVAALSRTAGLAPIMILAPARADGAGHAAMRPFKEALQTAALLASAFSILPIAMGVSPATALFAGALSVGAAYATAKLAERQIGGLTGDVLGGAQQTAEIAALLVFSSGG</sequence>
<dbReference type="GO" id="GO:0009236">
    <property type="term" value="P:cobalamin biosynthetic process"/>
    <property type="evidence" value="ECO:0007669"/>
    <property type="project" value="UniProtKB-UniRule"/>
</dbReference>
<keyword evidence="7 19" id="KW-1003">Cell membrane</keyword>
<feature type="transmembrane region" description="Helical" evidence="19">
    <location>
        <begin position="112"/>
        <end position="135"/>
    </location>
</feature>
<evidence type="ECO:0000313" key="21">
    <source>
        <dbReference type="Proteomes" id="UP000316781"/>
    </source>
</evidence>
<keyword evidence="10 19" id="KW-0812">Transmembrane</keyword>
<evidence type="ECO:0000256" key="1">
    <source>
        <dbReference type="ARBA" id="ARBA00001946"/>
    </source>
</evidence>
<evidence type="ECO:0000256" key="5">
    <source>
        <dbReference type="ARBA" id="ARBA00013200"/>
    </source>
</evidence>
<evidence type="ECO:0000256" key="10">
    <source>
        <dbReference type="ARBA" id="ARBA00022692"/>
    </source>
</evidence>
<reference evidence="20 21" key="1">
    <citation type="submission" date="2019-07" db="EMBL/GenBank/DDBJ databases">
        <title>Ln-dependent methylotrophs.</title>
        <authorList>
            <person name="Tani A."/>
        </authorList>
    </citation>
    <scope>NUCLEOTIDE SEQUENCE [LARGE SCALE GENOMIC DNA]</scope>
    <source>
        <strain evidence="20 21">SM89A</strain>
    </source>
</reference>
<feature type="transmembrane region" description="Helical" evidence="19">
    <location>
        <begin position="38"/>
        <end position="57"/>
    </location>
</feature>
<dbReference type="Pfam" id="PF02654">
    <property type="entry name" value="CobS"/>
    <property type="match status" value="1"/>
</dbReference>
<evidence type="ECO:0000256" key="2">
    <source>
        <dbReference type="ARBA" id="ARBA00004651"/>
    </source>
</evidence>
<dbReference type="GO" id="GO:0008818">
    <property type="term" value="F:cobalamin 5'-phosphate synthase activity"/>
    <property type="evidence" value="ECO:0007669"/>
    <property type="project" value="UniProtKB-UniRule"/>
</dbReference>
<keyword evidence="11 19" id="KW-0460">Magnesium</keyword>
<dbReference type="InterPro" id="IPR003805">
    <property type="entry name" value="CobS"/>
</dbReference>
<feature type="transmembrane region" description="Helical" evidence="19">
    <location>
        <begin position="64"/>
        <end position="82"/>
    </location>
</feature>
<evidence type="ECO:0000256" key="8">
    <source>
        <dbReference type="ARBA" id="ARBA00022573"/>
    </source>
</evidence>
<dbReference type="GO" id="GO:0051073">
    <property type="term" value="F:adenosylcobinamide-GDP ribazoletransferase activity"/>
    <property type="evidence" value="ECO:0007669"/>
    <property type="project" value="UniProtKB-UniRule"/>
</dbReference>
<evidence type="ECO:0000313" key="20">
    <source>
        <dbReference type="EMBL" id="TRL33354.1"/>
    </source>
</evidence>
<comment type="catalytic activity">
    <reaction evidence="17 19">
        <text>alpha-ribazole + adenosylcob(III)inamide-GDP = adenosylcob(III)alamin + GMP + H(+)</text>
        <dbReference type="Rhea" id="RHEA:16049"/>
        <dbReference type="ChEBI" id="CHEBI:10329"/>
        <dbReference type="ChEBI" id="CHEBI:15378"/>
        <dbReference type="ChEBI" id="CHEBI:18408"/>
        <dbReference type="ChEBI" id="CHEBI:58115"/>
        <dbReference type="ChEBI" id="CHEBI:60487"/>
        <dbReference type="EC" id="2.7.8.26"/>
    </reaction>
</comment>
<dbReference type="RefSeq" id="WP_142863005.1">
    <property type="nucleotide sequence ID" value="NZ_VJMF01000042.1"/>
</dbReference>
<feature type="transmembrane region" description="Helical" evidence="19">
    <location>
        <begin position="187"/>
        <end position="220"/>
    </location>
</feature>
<dbReference type="NCBIfam" id="TIGR00317">
    <property type="entry name" value="cobS"/>
    <property type="match status" value="1"/>
</dbReference>
<evidence type="ECO:0000256" key="13">
    <source>
        <dbReference type="ARBA" id="ARBA00023136"/>
    </source>
</evidence>
<evidence type="ECO:0000256" key="9">
    <source>
        <dbReference type="ARBA" id="ARBA00022679"/>
    </source>
</evidence>
<evidence type="ECO:0000256" key="14">
    <source>
        <dbReference type="ARBA" id="ARBA00025228"/>
    </source>
</evidence>
<organism evidence="20 21">
    <name type="scientific">Methylosinus sporium</name>
    <dbReference type="NCBI Taxonomy" id="428"/>
    <lineage>
        <taxon>Bacteria</taxon>
        <taxon>Pseudomonadati</taxon>
        <taxon>Pseudomonadota</taxon>
        <taxon>Alphaproteobacteria</taxon>
        <taxon>Hyphomicrobiales</taxon>
        <taxon>Methylocystaceae</taxon>
        <taxon>Methylosinus</taxon>
    </lineage>
</organism>
<keyword evidence="8 19" id="KW-0169">Cobalamin biosynthesis</keyword>
<evidence type="ECO:0000256" key="17">
    <source>
        <dbReference type="ARBA" id="ARBA00048623"/>
    </source>
</evidence>
<dbReference type="HAMAP" id="MF_00719">
    <property type="entry name" value="CobS"/>
    <property type="match status" value="1"/>
</dbReference>
<keyword evidence="13 19" id="KW-0472">Membrane</keyword>
<feature type="transmembrane region" description="Helical" evidence="19">
    <location>
        <begin position="142"/>
        <end position="167"/>
    </location>
</feature>
<dbReference type="GO" id="GO:0005886">
    <property type="term" value="C:plasma membrane"/>
    <property type="evidence" value="ECO:0007669"/>
    <property type="project" value="UniProtKB-SubCell"/>
</dbReference>
<evidence type="ECO:0000256" key="15">
    <source>
        <dbReference type="ARBA" id="ARBA00032605"/>
    </source>
</evidence>
<gene>
    <name evidence="19 20" type="primary">cobS</name>
    <name evidence="20" type="ORF">FM996_10770</name>
</gene>
<dbReference type="Proteomes" id="UP000316781">
    <property type="component" value="Unassembled WGS sequence"/>
</dbReference>
<evidence type="ECO:0000256" key="6">
    <source>
        <dbReference type="ARBA" id="ARBA00015850"/>
    </source>
</evidence>
<evidence type="ECO:0000256" key="16">
    <source>
        <dbReference type="ARBA" id="ARBA00032853"/>
    </source>
</evidence>
<comment type="subcellular location">
    <subcellularLocation>
        <location evidence="2 19">Cell membrane</location>
        <topology evidence="2 19">Multi-pass membrane protein</topology>
    </subcellularLocation>
</comment>
<evidence type="ECO:0000256" key="19">
    <source>
        <dbReference type="HAMAP-Rule" id="MF_00719"/>
    </source>
</evidence>
<dbReference type="PANTHER" id="PTHR34148:SF1">
    <property type="entry name" value="ADENOSYLCOBINAMIDE-GDP RIBAZOLETRANSFERASE"/>
    <property type="match status" value="1"/>
</dbReference>
<comment type="pathway">
    <text evidence="3 19">Cofactor biosynthesis; adenosylcobalamin biosynthesis; adenosylcobalamin from cob(II)yrinate a,c-diamide: step 7/7.</text>
</comment>
<dbReference type="UniPathway" id="UPA00148">
    <property type="reaction ID" value="UER00238"/>
</dbReference>
<accession>A0A549SUQ4</accession>
<dbReference type="EMBL" id="VJMF01000042">
    <property type="protein sequence ID" value="TRL33354.1"/>
    <property type="molecule type" value="Genomic_DNA"/>
</dbReference>
<dbReference type="PANTHER" id="PTHR34148">
    <property type="entry name" value="ADENOSYLCOBINAMIDE-GDP RIBAZOLETRANSFERASE"/>
    <property type="match status" value="1"/>
</dbReference>
<keyword evidence="12 19" id="KW-1133">Transmembrane helix</keyword>
<keyword evidence="9 19" id="KW-0808">Transferase</keyword>
<evidence type="ECO:0000256" key="12">
    <source>
        <dbReference type="ARBA" id="ARBA00022989"/>
    </source>
</evidence>
<comment type="similarity">
    <text evidence="4 19">Belongs to the CobS family.</text>
</comment>
<evidence type="ECO:0000256" key="4">
    <source>
        <dbReference type="ARBA" id="ARBA00010561"/>
    </source>
</evidence>
<evidence type="ECO:0000256" key="7">
    <source>
        <dbReference type="ARBA" id="ARBA00022475"/>
    </source>
</evidence>
<evidence type="ECO:0000256" key="3">
    <source>
        <dbReference type="ARBA" id="ARBA00004663"/>
    </source>
</evidence>
<comment type="cofactor">
    <cofactor evidence="1 19">
        <name>Mg(2+)</name>
        <dbReference type="ChEBI" id="CHEBI:18420"/>
    </cofactor>
</comment>
<name>A0A549SUQ4_METSR</name>
<dbReference type="EC" id="2.7.8.26" evidence="5 19"/>
<dbReference type="AlphaFoldDB" id="A0A549SUQ4"/>
<protein>
    <recommendedName>
        <fullName evidence="6 19">Adenosylcobinamide-GDP ribazoletransferase</fullName>
        <ecNumber evidence="5 19">2.7.8.26</ecNumber>
    </recommendedName>
    <alternativeName>
        <fullName evidence="16 19">Cobalamin synthase</fullName>
    </alternativeName>
    <alternativeName>
        <fullName evidence="15 19">Cobalamin-5'-phosphate synthase</fullName>
    </alternativeName>
</protein>
<evidence type="ECO:0000256" key="11">
    <source>
        <dbReference type="ARBA" id="ARBA00022842"/>
    </source>
</evidence>
<comment type="function">
    <text evidence="14 19">Joins adenosylcobinamide-GDP and alpha-ribazole to generate adenosylcobalamin (Ado-cobalamin). Also synthesizes adenosylcobalamin 5'-phosphate from adenosylcobinamide-GDP and alpha-ribazole 5'-phosphate.</text>
</comment>
<evidence type="ECO:0000256" key="18">
    <source>
        <dbReference type="ARBA" id="ARBA00049504"/>
    </source>
</evidence>
<proteinExistence type="inferred from homology"/>
<comment type="catalytic activity">
    <reaction evidence="18 19">
        <text>alpha-ribazole 5'-phosphate + adenosylcob(III)inamide-GDP = adenosylcob(III)alamin 5'-phosphate + GMP + H(+)</text>
        <dbReference type="Rhea" id="RHEA:23560"/>
        <dbReference type="ChEBI" id="CHEBI:15378"/>
        <dbReference type="ChEBI" id="CHEBI:57918"/>
        <dbReference type="ChEBI" id="CHEBI:58115"/>
        <dbReference type="ChEBI" id="CHEBI:60487"/>
        <dbReference type="ChEBI" id="CHEBI:60493"/>
        <dbReference type="EC" id="2.7.8.26"/>
    </reaction>
</comment>